<feature type="region of interest" description="Disordered" evidence="1">
    <location>
        <begin position="98"/>
        <end position="139"/>
    </location>
</feature>
<comment type="caution">
    <text evidence="3">The sequence shown here is derived from an EMBL/GenBank/DDBJ whole genome shotgun (WGS) entry which is preliminary data.</text>
</comment>
<feature type="transmembrane region" description="Helical" evidence="2">
    <location>
        <begin position="142"/>
        <end position="162"/>
    </location>
</feature>
<evidence type="ECO:0000313" key="4">
    <source>
        <dbReference type="Proteomes" id="UP001595829"/>
    </source>
</evidence>
<dbReference type="RefSeq" id="WP_345687213.1">
    <property type="nucleotide sequence ID" value="NZ_BAABIT010000001.1"/>
</dbReference>
<keyword evidence="4" id="KW-1185">Reference proteome</keyword>
<gene>
    <name evidence="3" type="ORF">ACFPM3_16940</name>
</gene>
<sequence length="169" mass="18034">MHTELRETATELATLLWRQHTVYRERGGGVVIRGEHVERWISLAPSGGRDEVLIRAGRILDGGTTAPARSEAVVSITAGTTELAAICRRLLAETASAGLSDGGPGAHSGTASAPRRPGRTRQPRKPKAGRTRRVRQGRDRHTSLTSWVVLACVAAAIGVYVYNVALAHG</sequence>
<name>A0ABV9XGG4_9ACTN</name>
<feature type="compositionally biased region" description="Basic residues" evidence="1">
    <location>
        <begin position="116"/>
        <end position="135"/>
    </location>
</feature>
<evidence type="ECO:0000256" key="1">
    <source>
        <dbReference type="SAM" id="MobiDB-lite"/>
    </source>
</evidence>
<evidence type="ECO:0000256" key="2">
    <source>
        <dbReference type="SAM" id="Phobius"/>
    </source>
</evidence>
<accession>A0ABV9XGG4</accession>
<keyword evidence="2" id="KW-0812">Transmembrane</keyword>
<keyword evidence="2" id="KW-1133">Transmembrane helix</keyword>
<proteinExistence type="predicted"/>
<organism evidence="3 4">
    <name type="scientific">Streptomyces coeruleoprunus</name>
    <dbReference type="NCBI Taxonomy" id="285563"/>
    <lineage>
        <taxon>Bacteria</taxon>
        <taxon>Bacillati</taxon>
        <taxon>Actinomycetota</taxon>
        <taxon>Actinomycetes</taxon>
        <taxon>Kitasatosporales</taxon>
        <taxon>Streptomycetaceae</taxon>
        <taxon>Streptomyces</taxon>
    </lineage>
</organism>
<dbReference type="EMBL" id="JBHSJD010000013">
    <property type="protein sequence ID" value="MFC5023828.1"/>
    <property type="molecule type" value="Genomic_DNA"/>
</dbReference>
<evidence type="ECO:0000313" key="3">
    <source>
        <dbReference type="EMBL" id="MFC5023828.1"/>
    </source>
</evidence>
<keyword evidence="2" id="KW-0472">Membrane</keyword>
<reference evidence="4" key="1">
    <citation type="journal article" date="2019" name="Int. J. Syst. Evol. Microbiol.">
        <title>The Global Catalogue of Microorganisms (GCM) 10K type strain sequencing project: providing services to taxonomists for standard genome sequencing and annotation.</title>
        <authorList>
            <consortium name="The Broad Institute Genomics Platform"/>
            <consortium name="The Broad Institute Genome Sequencing Center for Infectious Disease"/>
            <person name="Wu L."/>
            <person name="Ma J."/>
        </authorList>
    </citation>
    <scope>NUCLEOTIDE SEQUENCE [LARGE SCALE GENOMIC DNA]</scope>
    <source>
        <strain evidence="4">CGMCC 4.1648</strain>
    </source>
</reference>
<protein>
    <submittedName>
        <fullName evidence="3">Uncharacterized protein</fullName>
    </submittedName>
</protein>
<dbReference type="Proteomes" id="UP001595829">
    <property type="component" value="Unassembled WGS sequence"/>
</dbReference>